<evidence type="ECO:0000313" key="5">
    <source>
        <dbReference type="Proteomes" id="UP000010473"/>
    </source>
</evidence>
<proteinExistence type="inferred from homology"/>
<dbReference type="InterPro" id="IPR013658">
    <property type="entry name" value="SGL"/>
</dbReference>
<evidence type="ECO:0000313" key="4">
    <source>
        <dbReference type="EMBL" id="AFZ35056.1"/>
    </source>
</evidence>
<dbReference type="InterPro" id="IPR051262">
    <property type="entry name" value="SMP-30/CGR1_Lactonase"/>
</dbReference>
<dbReference type="PATRIC" id="fig|111780.3.peg.1552"/>
<dbReference type="KEGG" id="scs:Sta7437_1489"/>
<dbReference type="Gene3D" id="2.120.10.30">
    <property type="entry name" value="TolB, C-terminal domain"/>
    <property type="match status" value="1"/>
</dbReference>
<reference evidence="5" key="1">
    <citation type="journal article" date="2013" name="Proc. Natl. Acad. Sci. U.S.A.">
        <title>Improving the coverage of the cyanobacterial phylum using diversity-driven genome sequencing.</title>
        <authorList>
            <person name="Shih P.M."/>
            <person name="Wu D."/>
            <person name="Latifi A."/>
            <person name="Axen S.D."/>
            <person name="Fewer D.P."/>
            <person name="Talla E."/>
            <person name="Calteau A."/>
            <person name="Cai F."/>
            <person name="Tandeau de Marsac N."/>
            <person name="Rippka R."/>
            <person name="Herdman M."/>
            <person name="Sivonen K."/>
            <person name="Coursin T."/>
            <person name="Laurent T."/>
            <person name="Goodwin L."/>
            <person name="Nolan M."/>
            <person name="Davenport K.W."/>
            <person name="Han C.S."/>
            <person name="Rubin E.M."/>
            <person name="Eisen J.A."/>
            <person name="Woyke T."/>
            <person name="Gugger M."/>
            <person name="Kerfeld C.A."/>
        </authorList>
    </citation>
    <scope>NUCLEOTIDE SEQUENCE [LARGE SCALE GENOMIC DNA]</scope>
    <source>
        <strain evidence="5">ATCC 29371 / PCC 7437</strain>
    </source>
</reference>
<evidence type="ECO:0000256" key="2">
    <source>
        <dbReference type="ARBA" id="ARBA00022801"/>
    </source>
</evidence>
<gene>
    <name evidence="4" type="ordered locus">Sta7437_1489</name>
</gene>
<comment type="similarity">
    <text evidence="1">Belongs to the SMP-30/CGR1 family.</text>
</comment>
<dbReference type="Pfam" id="PF08450">
    <property type="entry name" value="SGL"/>
    <property type="match status" value="1"/>
</dbReference>
<dbReference type="RefSeq" id="WP_015192728.1">
    <property type="nucleotide sequence ID" value="NC_019748.1"/>
</dbReference>
<dbReference type="EMBL" id="CP003653">
    <property type="protein sequence ID" value="AFZ35056.1"/>
    <property type="molecule type" value="Genomic_DNA"/>
</dbReference>
<evidence type="ECO:0000256" key="1">
    <source>
        <dbReference type="ARBA" id="ARBA00008853"/>
    </source>
</evidence>
<feature type="domain" description="SMP-30/Gluconolactonase/LRE-like region" evidence="3">
    <location>
        <begin position="24"/>
        <end position="267"/>
    </location>
</feature>
<organism evidence="4 5">
    <name type="scientific">Stanieria cyanosphaera (strain ATCC 29371 / PCC 7437)</name>
    <dbReference type="NCBI Taxonomy" id="111780"/>
    <lineage>
        <taxon>Bacteria</taxon>
        <taxon>Bacillati</taxon>
        <taxon>Cyanobacteriota</taxon>
        <taxon>Cyanophyceae</taxon>
        <taxon>Pleurocapsales</taxon>
        <taxon>Dermocarpellaceae</taxon>
        <taxon>Stanieria</taxon>
    </lineage>
</organism>
<sequence>MNQSLVQIIPNHSQVEQIATGFQFTEGPLWHPEGYLLFSDIPANTIYQWQPNSKAKIFRRPSGKANGNTFDLKGRLISAEHENRRVSRTETDGKIVTLVDNYQGKKLNSPNDLIVKSDGSIYFTDPPYGIQPIQEELGFYGVYRLSPEGQLTLLVDDFTRPNGIALSPDQTKLYVNDSEVGHIRVFDLQSDGSLTNGRVFAQLKDPNQEGVPDGMKVDTQGNVYSTGPGGVWIFSSEGELLEVISVPEVTTNLAWGGQNNQTLYITANTSVYRIRLQIPGLLKTK</sequence>
<keyword evidence="5" id="KW-1185">Reference proteome</keyword>
<name>K9XSM0_STAC7</name>
<dbReference type="PANTHER" id="PTHR47572">
    <property type="entry name" value="LIPOPROTEIN-RELATED"/>
    <property type="match status" value="1"/>
</dbReference>
<evidence type="ECO:0000259" key="3">
    <source>
        <dbReference type="Pfam" id="PF08450"/>
    </source>
</evidence>
<protein>
    <submittedName>
        <fullName evidence="4">Gluconolactonase</fullName>
        <ecNumber evidence="4">3.1.1.17</ecNumber>
    </submittedName>
</protein>
<dbReference type="HOGENOM" id="CLU_036110_0_0_3"/>
<dbReference type="GO" id="GO:0004341">
    <property type="term" value="F:gluconolactonase activity"/>
    <property type="evidence" value="ECO:0007669"/>
    <property type="project" value="UniProtKB-EC"/>
</dbReference>
<dbReference type="eggNOG" id="COG3386">
    <property type="taxonomic scope" value="Bacteria"/>
</dbReference>
<dbReference type="OrthoDB" id="2633250at2"/>
<keyword evidence="2 4" id="KW-0378">Hydrolase</keyword>
<dbReference type="AlphaFoldDB" id="K9XSM0"/>
<dbReference type="Proteomes" id="UP000010473">
    <property type="component" value="Chromosome"/>
</dbReference>
<dbReference type="EC" id="3.1.1.17" evidence="4"/>
<dbReference type="InterPro" id="IPR011042">
    <property type="entry name" value="6-blade_b-propeller_TolB-like"/>
</dbReference>
<dbReference type="STRING" id="111780.Sta7437_1489"/>
<dbReference type="PANTHER" id="PTHR47572:SF4">
    <property type="entry name" value="LACTONASE DRP35"/>
    <property type="match status" value="1"/>
</dbReference>
<dbReference type="SUPFAM" id="SSF63829">
    <property type="entry name" value="Calcium-dependent phosphotriesterase"/>
    <property type="match status" value="1"/>
</dbReference>
<accession>K9XSM0</accession>